<dbReference type="EMBL" id="KN832882">
    <property type="protein sequence ID" value="KIM97587.1"/>
    <property type="molecule type" value="Genomic_DNA"/>
</dbReference>
<feature type="chain" id="PRO_5002176412" evidence="2">
    <location>
        <begin position="25"/>
        <end position="107"/>
    </location>
</feature>
<proteinExistence type="predicted"/>
<dbReference type="HOGENOM" id="CLU_2210745_0_0_1"/>
<reference evidence="4" key="2">
    <citation type="submission" date="2015-01" db="EMBL/GenBank/DDBJ databases">
        <title>Evolutionary Origins and Diversification of the Mycorrhizal Mutualists.</title>
        <authorList>
            <consortium name="DOE Joint Genome Institute"/>
            <consortium name="Mycorrhizal Genomics Consortium"/>
            <person name="Kohler A."/>
            <person name="Kuo A."/>
            <person name="Nagy L.G."/>
            <person name="Floudas D."/>
            <person name="Copeland A."/>
            <person name="Barry K.W."/>
            <person name="Cichocki N."/>
            <person name="Veneault-Fourrey C."/>
            <person name="LaButti K."/>
            <person name="Lindquist E.A."/>
            <person name="Lipzen A."/>
            <person name="Lundell T."/>
            <person name="Morin E."/>
            <person name="Murat C."/>
            <person name="Riley R."/>
            <person name="Ohm R."/>
            <person name="Sun H."/>
            <person name="Tunlid A."/>
            <person name="Henrissat B."/>
            <person name="Grigoriev I.V."/>
            <person name="Hibbett D.S."/>
            <person name="Martin F."/>
        </authorList>
    </citation>
    <scope>NUCLEOTIDE SEQUENCE [LARGE SCALE GENOMIC DNA]</scope>
    <source>
        <strain evidence="4">Zn</strain>
    </source>
</reference>
<dbReference type="Proteomes" id="UP000054321">
    <property type="component" value="Unassembled WGS sequence"/>
</dbReference>
<organism evidence="3 4">
    <name type="scientific">Oidiodendron maius (strain Zn)</name>
    <dbReference type="NCBI Taxonomy" id="913774"/>
    <lineage>
        <taxon>Eukaryota</taxon>
        <taxon>Fungi</taxon>
        <taxon>Dikarya</taxon>
        <taxon>Ascomycota</taxon>
        <taxon>Pezizomycotina</taxon>
        <taxon>Leotiomycetes</taxon>
        <taxon>Leotiomycetes incertae sedis</taxon>
        <taxon>Myxotrichaceae</taxon>
        <taxon>Oidiodendron</taxon>
    </lineage>
</organism>
<dbReference type="AlphaFoldDB" id="A0A0C3D6S6"/>
<keyword evidence="4" id="KW-1185">Reference proteome</keyword>
<dbReference type="InParanoid" id="A0A0C3D6S6"/>
<keyword evidence="2" id="KW-0732">Signal</keyword>
<evidence type="ECO:0000313" key="3">
    <source>
        <dbReference type="EMBL" id="KIM97587.1"/>
    </source>
</evidence>
<feature type="compositionally biased region" description="Basic and acidic residues" evidence="1">
    <location>
        <begin position="67"/>
        <end position="82"/>
    </location>
</feature>
<accession>A0A0C3D6S6</accession>
<gene>
    <name evidence="3" type="ORF">OIDMADRAFT_20617</name>
</gene>
<reference evidence="3 4" key="1">
    <citation type="submission" date="2014-04" db="EMBL/GenBank/DDBJ databases">
        <authorList>
            <consortium name="DOE Joint Genome Institute"/>
            <person name="Kuo A."/>
            <person name="Martino E."/>
            <person name="Perotto S."/>
            <person name="Kohler A."/>
            <person name="Nagy L.G."/>
            <person name="Floudas D."/>
            <person name="Copeland A."/>
            <person name="Barry K.W."/>
            <person name="Cichocki N."/>
            <person name="Veneault-Fourrey C."/>
            <person name="LaButti K."/>
            <person name="Lindquist E.A."/>
            <person name="Lipzen A."/>
            <person name="Lundell T."/>
            <person name="Morin E."/>
            <person name="Murat C."/>
            <person name="Sun H."/>
            <person name="Tunlid A."/>
            <person name="Henrissat B."/>
            <person name="Grigoriev I.V."/>
            <person name="Hibbett D.S."/>
            <person name="Martin F."/>
            <person name="Nordberg H.P."/>
            <person name="Cantor M.N."/>
            <person name="Hua S.X."/>
        </authorList>
    </citation>
    <scope>NUCLEOTIDE SEQUENCE [LARGE SCALE GENOMIC DNA]</scope>
    <source>
        <strain evidence="3 4">Zn</strain>
    </source>
</reference>
<name>A0A0C3D6S6_OIDMZ</name>
<evidence type="ECO:0000256" key="1">
    <source>
        <dbReference type="SAM" id="MobiDB-lite"/>
    </source>
</evidence>
<protein>
    <submittedName>
        <fullName evidence="3">Uncharacterized protein</fullName>
    </submittedName>
</protein>
<feature type="region of interest" description="Disordered" evidence="1">
    <location>
        <begin position="45"/>
        <end position="91"/>
    </location>
</feature>
<feature type="signal peptide" evidence="2">
    <location>
        <begin position="1"/>
        <end position="24"/>
    </location>
</feature>
<evidence type="ECO:0000313" key="4">
    <source>
        <dbReference type="Proteomes" id="UP000054321"/>
    </source>
</evidence>
<evidence type="ECO:0000256" key="2">
    <source>
        <dbReference type="SAM" id="SignalP"/>
    </source>
</evidence>
<sequence>MYPKIISLFNLLLAISLLFSIASAVPLHKMDDISFRSEAQLIARSQPSTGRVHARSFASDTKPTDTNFKRDPPTKARDEPKRSQVGQNKGVLRELLAPQGLSLVMPD</sequence>